<sequence>MRILTIVVLLAAVSGCTRWAMNANLNEAYHAYDRGDCDSVMLSLSKVERQSRERPYVLPEVSMLRGQCLERQKLYIDAVQTYQFLIAKYPSSEYAYRARARLDTLSQLGHNLGGQPAKPFPASK</sequence>
<evidence type="ECO:0000313" key="2">
    <source>
        <dbReference type="EMBL" id="RMQ45221.1"/>
    </source>
</evidence>
<keyword evidence="1" id="KW-0732">Signal</keyword>
<protein>
    <submittedName>
        <fullName evidence="2">Lipoprotein</fullName>
    </submittedName>
</protein>
<comment type="caution">
    <text evidence="2">The sequence shown here is derived from an EMBL/GenBank/DDBJ whole genome shotgun (WGS) entry which is preliminary data.</text>
</comment>
<reference evidence="2 3" key="1">
    <citation type="submission" date="2018-08" db="EMBL/GenBank/DDBJ databases">
        <title>Recombination of ecologically and evolutionarily significant loci maintains genetic cohesion in the Pseudomonas syringae species complex.</title>
        <authorList>
            <person name="Dillon M."/>
            <person name="Thakur S."/>
            <person name="Almeida R.N.D."/>
            <person name="Weir B.S."/>
            <person name="Guttman D.S."/>
        </authorList>
    </citation>
    <scope>NUCLEOTIDE SEQUENCE [LARGE SCALE GENOMIC DNA]</scope>
    <source>
        <strain evidence="2 3">ICMP 3353</strain>
    </source>
</reference>
<dbReference type="SUPFAM" id="SSF48452">
    <property type="entry name" value="TPR-like"/>
    <property type="match status" value="1"/>
</dbReference>
<organism evidence="2 3">
    <name type="scientific">Pseudomonas cichorii</name>
    <dbReference type="NCBI Taxonomy" id="36746"/>
    <lineage>
        <taxon>Bacteria</taxon>
        <taxon>Pseudomonadati</taxon>
        <taxon>Pseudomonadota</taxon>
        <taxon>Gammaproteobacteria</taxon>
        <taxon>Pseudomonadales</taxon>
        <taxon>Pseudomonadaceae</taxon>
        <taxon>Pseudomonas</taxon>
    </lineage>
</organism>
<dbReference type="Gene3D" id="1.25.40.10">
    <property type="entry name" value="Tetratricopeptide repeat domain"/>
    <property type="match status" value="1"/>
</dbReference>
<dbReference type="InterPro" id="IPR011990">
    <property type="entry name" value="TPR-like_helical_dom_sf"/>
</dbReference>
<feature type="signal peptide" evidence="1">
    <location>
        <begin position="1"/>
        <end position="22"/>
    </location>
</feature>
<evidence type="ECO:0000313" key="3">
    <source>
        <dbReference type="Proteomes" id="UP000277236"/>
    </source>
</evidence>
<keyword evidence="2" id="KW-0449">Lipoprotein</keyword>
<dbReference type="EMBL" id="RBRE01000055">
    <property type="protein sequence ID" value="RMQ45221.1"/>
    <property type="molecule type" value="Genomic_DNA"/>
</dbReference>
<evidence type="ECO:0000256" key="1">
    <source>
        <dbReference type="SAM" id="SignalP"/>
    </source>
</evidence>
<dbReference type="Proteomes" id="UP000277236">
    <property type="component" value="Unassembled WGS sequence"/>
</dbReference>
<dbReference type="RefSeq" id="WP_122316513.1">
    <property type="nucleotide sequence ID" value="NZ_RBRE01000055.1"/>
</dbReference>
<name>A0A3M4LW17_PSECI</name>
<dbReference type="PROSITE" id="PS51257">
    <property type="entry name" value="PROKAR_LIPOPROTEIN"/>
    <property type="match status" value="1"/>
</dbReference>
<dbReference type="AlphaFoldDB" id="A0A3M4LW17"/>
<proteinExistence type="predicted"/>
<dbReference type="OrthoDB" id="7011433at2"/>
<accession>A0A3M4LW17</accession>
<feature type="chain" id="PRO_5018155851" evidence="1">
    <location>
        <begin position="23"/>
        <end position="124"/>
    </location>
</feature>
<gene>
    <name evidence="2" type="ORF">ALQ04_04494</name>
</gene>